<dbReference type="Proteomes" id="UP001338137">
    <property type="component" value="Unassembled WGS sequence"/>
</dbReference>
<evidence type="ECO:0000313" key="5">
    <source>
        <dbReference type="Proteomes" id="UP001338137"/>
    </source>
</evidence>
<comment type="caution">
    <text evidence="4">The sequence shown here is derived from an EMBL/GenBank/DDBJ whole genome shotgun (WGS) entry which is preliminary data.</text>
</comment>
<feature type="repeat" description="TPR" evidence="1">
    <location>
        <begin position="545"/>
        <end position="578"/>
    </location>
</feature>
<evidence type="ECO:0000259" key="3">
    <source>
        <dbReference type="PROSITE" id="PS51794"/>
    </source>
</evidence>
<dbReference type="SMART" id="SM00028">
    <property type="entry name" value="TPR"/>
    <property type="match status" value="2"/>
</dbReference>
<organism evidence="4 5">
    <name type="scientific">Paenibacillus alba</name>
    <dbReference type="NCBI Taxonomy" id="1197127"/>
    <lineage>
        <taxon>Bacteria</taxon>
        <taxon>Bacillati</taxon>
        <taxon>Bacillota</taxon>
        <taxon>Bacilli</taxon>
        <taxon>Bacillales</taxon>
        <taxon>Paenibacillaceae</taxon>
        <taxon>Paenibacillus</taxon>
    </lineage>
</organism>
<feature type="domain" description="DAC" evidence="3">
    <location>
        <begin position="354"/>
        <end position="511"/>
    </location>
</feature>
<evidence type="ECO:0000256" key="2">
    <source>
        <dbReference type="SAM" id="MobiDB-lite"/>
    </source>
</evidence>
<feature type="region of interest" description="Disordered" evidence="2">
    <location>
        <begin position="34"/>
        <end position="59"/>
    </location>
</feature>
<dbReference type="SUPFAM" id="SSF48452">
    <property type="entry name" value="TPR-like"/>
    <property type="match status" value="1"/>
</dbReference>
<protein>
    <submittedName>
        <fullName evidence="4">Tetratricopeptide repeat protein</fullName>
    </submittedName>
</protein>
<reference evidence="4 5" key="1">
    <citation type="submission" date="2023-03" db="EMBL/GenBank/DDBJ databases">
        <title>Bacillus Genome Sequencing.</title>
        <authorList>
            <person name="Dunlap C."/>
        </authorList>
    </citation>
    <scope>NUCLEOTIDE SEQUENCE [LARGE SCALE GENOMIC DNA]</scope>
    <source>
        <strain evidence="4 5">BD-533</strain>
    </source>
</reference>
<accession>A0ABU6FXT6</accession>
<dbReference type="InterPro" id="IPR011990">
    <property type="entry name" value="TPR-like_helical_dom_sf"/>
</dbReference>
<evidence type="ECO:0000256" key="1">
    <source>
        <dbReference type="PROSITE-ProRule" id="PRU00339"/>
    </source>
</evidence>
<dbReference type="InterPro" id="IPR048555">
    <property type="entry name" value="DACNH"/>
</dbReference>
<sequence>MMNVYAELKVDPAQIGNTYEDIKTYVNQTWYKQDNQTDTSNSEKSKSVTPDIEGEHIVSDESQSNGTRMLYMNQIPFQVGTSVYSVVYILEMRNVEHETRQLFYLKPEISFLRMLLDYFFKDFFANSSDTIKINKDDTITRKYNEDGIQFNRRLTRLFFGKMQNYLQNNTKFDDFEAEFDNELRNEYYVNSLLEKMDDISCLTYENASPFGSILFMNKAGIAQQSIIRFTITFTKEDRIRLEDAKRIRKLLELTNVDKDLYLIADENEIYGLGEVNWNVLKGSLALRLDFTGLSKYNFVLVRTEAEPMNGGKLFVEDEKKYYRSDLSLIETKLVSVNFKNPRLGEDGYSSEKFTHLLKNIFWEDHADYDQVKHKIEKLDHIVRKAREQKHGTMVVITEQLTANKELSSLSKQSTLIEPGIINPEYIKFLTAIDGAIYFDTDGNCHAIGVILDGIAKEDIGDASRGARYNSAHRYLHKLKDDKHKKCVIVIISEDGMVDLIPESEHEDMLLALADDIIDMINEEAPDAVKLMEMENILLNSKIVDCDWLFNIGDVYYGNKNFERAIDFFEYGIERAEKSYILPQYYNQLGNCYHNNKEHYENAIKMYERAIEGEDSDRSKQHYLGNIGNSYLMLALNLKKNSKEFEKELIDAIDWLSQGIALEKTRVLKPLKRNYSTRGRCYVELSDIEKSRDKDKKNLLLNQSIEDYSQAIMIDPNNASYYWSRFCSYDRLSQVKESIENLIQAEYITHNDTYIDNLSQLLKKQPDLITESVEYYKKIAGQKEGPPVLVELLTQYMAKAEANKQAEAAAGKAPDIDESKKK</sequence>
<keyword evidence="5" id="KW-1185">Reference proteome</keyword>
<evidence type="ECO:0000313" key="4">
    <source>
        <dbReference type="EMBL" id="MEC0226729.1"/>
    </source>
</evidence>
<dbReference type="InterPro" id="IPR003390">
    <property type="entry name" value="DNA_integrity_scan_DisA_N"/>
</dbReference>
<name>A0ABU6FXT6_9BACL</name>
<dbReference type="SUPFAM" id="SSF143597">
    <property type="entry name" value="YojJ-like"/>
    <property type="match status" value="1"/>
</dbReference>
<dbReference type="InterPro" id="IPR019734">
    <property type="entry name" value="TPR_rpt"/>
</dbReference>
<dbReference type="RefSeq" id="WP_326071138.1">
    <property type="nucleotide sequence ID" value="NZ_JARLKY010000012.1"/>
</dbReference>
<dbReference type="InterPro" id="IPR036888">
    <property type="entry name" value="DNA_integrity_DisA_N_sf"/>
</dbReference>
<dbReference type="Pfam" id="PF21750">
    <property type="entry name" value="DACNH"/>
    <property type="match status" value="1"/>
</dbReference>
<gene>
    <name evidence="4" type="ORF">P4I72_06315</name>
</gene>
<dbReference type="Gene3D" id="1.25.40.10">
    <property type="entry name" value="Tetratricopeptide repeat domain"/>
    <property type="match status" value="2"/>
</dbReference>
<dbReference type="Pfam" id="PF13181">
    <property type="entry name" value="TPR_8"/>
    <property type="match status" value="1"/>
</dbReference>
<dbReference type="PROSITE" id="PS51794">
    <property type="entry name" value="DAC"/>
    <property type="match status" value="1"/>
</dbReference>
<proteinExistence type="predicted"/>
<dbReference type="Pfam" id="PF02457">
    <property type="entry name" value="DAC"/>
    <property type="match status" value="1"/>
</dbReference>
<dbReference type="EMBL" id="JARLKY010000012">
    <property type="protein sequence ID" value="MEC0226729.1"/>
    <property type="molecule type" value="Genomic_DNA"/>
</dbReference>
<dbReference type="PROSITE" id="PS50005">
    <property type="entry name" value="TPR"/>
    <property type="match status" value="1"/>
</dbReference>
<dbReference type="Gene3D" id="3.40.1700.10">
    <property type="entry name" value="DNA integrity scanning protein, DisA, N-terminal domain"/>
    <property type="match status" value="1"/>
</dbReference>
<keyword evidence="1" id="KW-0802">TPR repeat</keyword>